<dbReference type="OrthoDB" id="3358017at2759"/>
<dbReference type="InterPro" id="IPR018392">
    <property type="entry name" value="LysM"/>
</dbReference>
<evidence type="ECO:0000259" key="6">
    <source>
        <dbReference type="PROSITE" id="PS51782"/>
    </source>
</evidence>
<dbReference type="PANTHER" id="PTHR31465">
    <property type="entry name" value="PROTEIN RTA1-RELATED"/>
    <property type="match status" value="1"/>
</dbReference>
<evidence type="ECO:0000313" key="7">
    <source>
        <dbReference type="EMBL" id="KAJ5414460.1"/>
    </source>
</evidence>
<dbReference type="EMBL" id="JAPZBU010000003">
    <property type="protein sequence ID" value="KAJ5414460.1"/>
    <property type="molecule type" value="Genomic_DNA"/>
</dbReference>
<dbReference type="GeneID" id="81364704"/>
<evidence type="ECO:0000256" key="3">
    <source>
        <dbReference type="ARBA" id="ARBA00022989"/>
    </source>
</evidence>
<comment type="subcellular location">
    <subcellularLocation>
        <location evidence="1">Membrane</location>
        <topology evidence="1">Multi-pass membrane protein</topology>
    </subcellularLocation>
</comment>
<feature type="domain" description="LysM" evidence="6">
    <location>
        <begin position="356"/>
        <end position="402"/>
    </location>
</feature>
<dbReference type="Pfam" id="PF01476">
    <property type="entry name" value="LysM"/>
    <property type="match status" value="1"/>
</dbReference>
<reference evidence="7" key="1">
    <citation type="submission" date="2022-12" db="EMBL/GenBank/DDBJ databases">
        <authorList>
            <person name="Petersen C."/>
        </authorList>
    </citation>
    <scope>NUCLEOTIDE SEQUENCE</scope>
    <source>
        <strain evidence="7">IBT 29677</strain>
    </source>
</reference>
<reference evidence="7" key="2">
    <citation type="journal article" date="2023" name="IMA Fungus">
        <title>Comparative genomic study of the Penicillium genus elucidates a diverse pangenome and 15 lateral gene transfer events.</title>
        <authorList>
            <person name="Petersen C."/>
            <person name="Sorensen T."/>
            <person name="Nielsen M.R."/>
            <person name="Sondergaard T.E."/>
            <person name="Sorensen J.L."/>
            <person name="Fitzpatrick D.A."/>
            <person name="Frisvad J.C."/>
            <person name="Nielsen K.L."/>
        </authorList>
    </citation>
    <scope>NUCLEOTIDE SEQUENCE</scope>
    <source>
        <strain evidence="7">IBT 29677</strain>
    </source>
</reference>
<keyword evidence="3 5" id="KW-1133">Transmembrane helix</keyword>
<feature type="transmembrane region" description="Helical" evidence="5">
    <location>
        <begin position="255"/>
        <end position="275"/>
    </location>
</feature>
<dbReference type="Proteomes" id="UP001147747">
    <property type="component" value="Unassembled WGS sequence"/>
</dbReference>
<dbReference type="InterPro" id="IPR036779">
    <property type="entry name" value="LysM_dom_sf"/>
</dbReference>
<dbReference type="AlphaFoldDB" id="A0A9W9WBG9"/>
<feature type="non-terminal residue" evidence="7">
    <location>
        <position position="404"/>
    </location>
</feature>
<sequence>RCFESIISSTHFLHILYKLFSLPSVSMAQKQYYHYDPSVPAAAIFTLLFVVTTLFHVYQSVRTKTRYFIPFIIGGVFEIFGFAARTINSRQTPDWSFPVFVVQSMGILLAPALFAASIYMELARIILLVDGEAHSIIKKKHLTKIFVGGDVLSFIFQAVGGSILAKQSASSANLGKAIVEIGLGLQILFFGFFLVSVVAFSVRLRKCPTAQSTSMPWKKHVYTVLSAGGIVLIRCIYHVIEYIQGPTEELMTNEFYLYFFDAGLMLIVIMIFHLNHPSEVNSLLKGGKFAVLLRVYSVENQYCTVRFGEMESGTGQTTLIYCYIISSSITWHKDHHPLYSLFLFHSYLSITSVCKDFYLVKSGDGCYDIATSNGITLDQFYAYNPAVGNDCSGLWPNYYVCIGK</sequence>
<dbReference type="InterPro" id="IPR007568">
    <property type="entry name" value="RTA1"/>
</dbReference>
<feature type="transmembrane region" description="Helical" evidence="5">
    <location>
        <begin position="39"/>
        <end position="58"/>
    </location>
</feature>
<comment type="caution">
    <text evidence="7">The sequence shown here is derived from an EMBL/GenBank/DDBJ whole genome shotgun (WGS) entry which is preliminary data.</text>
</comment>
<feature type="transmembrane region" description="Helical" evidence="5">
    <location>
        <begin position="141"/>
        <end position="165"/>
    </location>
</feature>
<evidence type="ECO:0000313" key="8">
    <source>
        <dbReference type="Proteomes" id="UP001147747"/>
    </source>
</evidence>
<name>A0A9W9WBG9_9EURO</name>
<feature type="transmembrane region" description="Helical" evidence="5">
    <location>
        <begin position="221"/>
        <end position="240"/>
    </location>
</feature>
<evidence type="ECO:0000256" key="1">
    <source>
        <dbReference type="ARBA" id="ARBA00004141"/>
    </source>
</evidence>
<keyword evidence="8" id="KW-1185">Reference proteome</keyword>
<keyword evidence="4 5" id="KW-0472">Membrane</keyword>
<organism evidence="7 8">
    <name type="scientific">Penicillium cosmopolitanum</name>
    <dbReference type="NCBI Taxonomy" id="1131564"/>
    <lineage>
        <taxon>Eukaryota</taxon>
        <taxon>Fungi</taxon>
        <taxon>Dikarya</taxon>
        <taxon>Ascomycota</taxon>
        <taxon>Pezizomycotina</taxon>
        <taxon>Eurotiomycetes</taxon>
        <taxon>Eurotiomycetidae</taxon>
        <taxon>Eurotiales</taxon>
        <taxon>Aspergillaceae</taxon>
        <taxon>Penicillium</taxon>
    </lineage>
</organism>
<dbReference type="PROSITE" id="PS51782">
    <property type="entry name" value="LYSM"/>
    <property type="match status" value="1"/>
</dbReference>
<evidence type="ECO:0000256" key="2">
    <source>
        <dbReference type="ARBA" id="ARBA00022692"/>
    </source>
</evidence>
<evidence type="ECO:0000256" key="4">
    <source>
        <dbReference type="ARBA" id="ARBA00023136"/>
    </source>
</evidence>
<evidence type="ECO:0000256" key="5">
    <source>
        <dbReference type="SAM" id="Phobius"/>
    </source>
</evidence>
<dbReference type="Pfam" id="PF04479">
    <property type="entry name" value="RTA1"/>
    <property type="match status" value="1"/>
</dbReference>
<proteinExistence type="predicted"/>
<dbReference type="RefSeq" id="XP_056494306.1">
    <property type="nucleotide sequence ID" value="XM_056625724.1"/>
</dbReference>
<dbReference type="CDD" id="cd00118">
    <property type="entry name" value="LysM"/>
    <property type="match status" value="1"/>
</dbReference>
<dbReference type="SUPFAM" id="SSF54106">
    <property type="entry name" value="LysM domain"/>
    <property type="match status" value="1"/>
</dbReference>
<gene>
    <name evidence="7" type="ORF">N7509_001087</name>
</gene>
<feature type="transmembrane region" description="Helical" evidence="5">
    <location>
        <begin position="99"/>
        <end position="120"/>
    </location>
</feature>
<keyword evidence="2 5" id="KW-0812">Transmembrane</keyword>
<dbReference type="PANTHER" id="PTHR31465:SF35">
    <property type="entry name" value="RTA1 DOMAIN PROTEIN-RELATED"/>
    <property type="match status" value="1"/>
</dbReference>
<protein>
    <recommendedName>
        <fullName evidence="6">LysM domain-containing protein</fullName>
    </recommendedName>
</protein>
<feature type="transmembrane region" description="Helical" evidence="5">
    <location>
        <begin position="177"/>
        <end position="200"/>
    </location>
</feature>
<feature type="transmembrane region" description="Helical" evidence="5">
    <location>
        <begin position="67"/>
        <end position="87"/>
    </location>
</feature>
<dbReference type="GO" id="GO:0016020">
    <property type="term" value="C:membrane"/>
    <property type="evidence" value="ECO:0007669"/>
    <property type="project" value="UniProtKB-SubCell"/>
</dbReference>
<accession>A0A9W9WBG9</accession>
<dbReference type="Gene3D" id="3.10.350.10">
    <property type="entry name" value="LysM domain"/>
    <property type="match status" value="1"/>
</dbReference>
<dbReference type="SMART" id="SM00257">
    <property type="entry name" value="LysM"/>
    <property type="match status" value="1"/>
</dbReference>